<dbReference type="AlphaFoldDB" id="A0A067TAA3"/>
<feature type="region of interest" description="Disordered" evidence="1">
    <location>
        <begin position="381"/>
        <end position="429"/>
    </location>
</feature>
<evidence type="ECO:0008006" key="4">
    <source>
        <dbReference type="Google" id="ProtNLM"/>
    </source>
</evidence>
<dbReference type="InterPro" id="IPR009060">
    <property type="entry name" value="UBA-like_sf"/>
</dbReference>
<feature type="compositionally biased region" description="Acidic residues" evidence="1">
    <location>
        <begin position="558"/>
        <end position="569"/>
    </location>
</feature>
<dbReference type="InterPro" id="IPR041800">
    <property type="entry name" value="ASCC2_CUE"/>
</dbReference>
<feature type="compositionally biased region" description="Basic residues" evidence="1">
    <location>
        <begin position="756"/>
        <end position="772"/>
    </location>
</feature>
<evidence type="ECO:0000256" key="1">
    <source>
        <dbReference type="SAM" id="MobiDB-lite"/>
    </source>
</evidence>
<dbReference type="SUPFAM" id="SSF46934">
    <property type="entry name" value="UBA-like"/>
    <property type="match status" value="1"/>
</dbReference>
<proteinExistence type="predicted"/>
<evidence type="ECO:0000313" key="2">
    <source>
        <dbReference type="EMBL" id="KDR80056.1"/>
    </source>
</evidence>
<sequence length="782" mass="84722">MTTDVLRLPTYPPSHLRKDWAPSQAATLNQNIASALGVVLALPADKRDNPSTRNFLTSYSKDTAVQTLQDLIWKHSSSGNSDTHPKSSDEKAIQKRSLLLAEKLASSPPGLDVQTLLDLSIIYARSQPSHLHRVFESAFQSDPSLSQIISNDLVPGFTTLLSQQTPTSQGLYAQRKVAECIYSFLRGAKGTPDLVRPFSRNKSFLETLAANYDVGMAATASSYGGIPALTAGISAQDRDADEWEQIWVESKVTLLDSFHILLTILLDDLASCPPGPQLAAEAERIFDIIFALLETSSSSSSTLGPNVASTPFLNQSLLADYQQSYSLSQTLAAALKHAQEKDVRLDLLESTLQSLDTTSDDEKPKNAGALKILLRSSGVQPGIDNLGTRNTRSKATVDPVSRNSSTPVPNGKGKSRAPAPPPVPSDPDLDVKATQVLDILPDTPIDYVKLLLAHDRYGRNPEKVIEALLEGTAMSREELEQNMQASTGIDYGGDGSDAYVPENPKPVYNVDQRRNIFDDELDTSRLRVGKKAAGDEVLRDRTFIEEMKAEILRRAEVMSDEEDEADEETAPSGPSAKKGKGKQIEGVGSSASADLGPDDDDDIVSVRMAGDGEDSDDDDDDDGENESEEEVQEVQTPETIVELAYLRDPKVFERDAATRRSKARADLKTQTGWGDEQIEGWKVMLERTPGRKERLTEKYAFRGNEKGLDVRAGDGAGGSRGRGRGGPRGSRGRGGRGGGGGESSARERAWKDKNKASRGNHNRKRGHDKKMARAGAGAGPST</sequence>
<dbReference type="PANTHER" id="PTHR21494">
    <property type="entry name" value="ACTIVATING SIGNAL COINTEGRATOR 1 COMPLEX SUBUNIT 2 ASC-1 COMPLEX SUBUNIT P100"/>
    <property type="match status" value="1"/>
</dbReference>
<dbReference type="Proteomes" id="UP000027222">
    <property type="component" value="Unassembled WGS sequence"/>
</dbReference>
<accession>A0A067TAA3</accession>
<feature type="region of interest" description="Disordered" evidence="1">
    <location>
        <begin position="652"/>
        <end position="671"/>
    </location>
</feature>
<keyword evidence="3" id="KW-1185">Reference proteome</keyword>
<protein>
    <recommendedName>
        <fullName evidence="4">CUE domain-containing protein</fullName>
    </recommendedName>
</protein>
<gene>
    <name evidence="2" type="ORF">GALMADRAFT_242276</name>
</gene>
<feature type="compositionally biased region" description="Acidic residues" evidence="1">
    <location>
        <begin position="611"/>
        <end position="632"/>
    </location>
</feature>
<dbReference type="GO" id="GO:0043130">
    <property type="term" value="F:ubiquitin binding"/>
    <property type="evidence" value="ECO:0007669"/>
    <property type="project" value="TreeGrafter"/>
</dbReference>
<feature type="compositionally biased region" description="Basic residues" evidence="1">
    <location>
        <begin position="721"/>
        <end position="734"/>
    </location>
</feature>
<dbReference type="PANTHER" id="PTHR21494:SF0">
    <property type="entry name" value="ACTIVATING SIGNAL COINTEGRATOR 1 COMPLEX SUBUNIT 2"/>
    <property type="match status" value="1"/>
</dbReference>
<dbReference type="OrthoDB" id="5577209at2759"/>
<feature type="region of interest" description="Disordered" evidence="1">
    <location>
        <begin position="555"/>
        <end position="642"/>
    </location>
</feature>
<evidence type="ECO:0000313" key="3">
    <source>
        <dbReference type="Proteomes" id="UP000027222"/>
    </source>
</evidence>
<dbReference type="CDD" id="cd14364">
    <property type="entry name" value="CUE_ASCC2"/>
    <property type="match status" value="1"/>
</dbReference>
<dbReference type="InterPro" id="IPR052586">
    <property type="entry name" value="ASCC2"/>
</dbReference>
<feature type="compositionally biased region" description="Basic and acidic residues" evidence="1">
    <location>
        <begin position="652"/>
        <end position="667"/>
    </location>
</feature>
<organism evidence="2 3">
    <name type="scientific">Galerina marginata (strain CBS 339.88)</name>
    <dbReference type="NCBI Taxonomy" id="685588"/>
    <lineage>
        <taxon>Eukaryota</taxon>
        <taxon>Fungi</taxon>
        <taxon>Dikarya</taxon>
        <taxon>Basidiomycota</taxon>
        <taxon>Agaricomycotina</taxon>
        <taxon>Agaricomycetes</taxon>
        <taxon>Agaricomycetidae</taxon>
        <taxon>Agaricales</taxon>
        <taxon>Agaricineae</taxon>
        <taxon>Strophariaceae</taxon>
        <taxon>Galerina</taxon>
    </lineage>
</organism>
<dbReference type="HOGENOM" id="CLU_021373_0_0_1"/>
<dbReference type="Gene3D" id="1.10.8.10">
    <property type="entry name" value="DNA helicase RuvA subunit, C-terminal domain"/>
    <property type="match status" value="1"/>
</dbReference>
<feature type="compositionally biased region" description="Basic and acidic residues" evidence="1">
    <location>
        <begin position="689"/>
        <end position="712"/>
    </location>
</feature>
<dbReference type="EMBL" id="KL142372">
    <property type="protein sequence ID" value="KDR80056.1"/>
    <property type="molecule type" value="Genomic_DNA"/>
</dbReference>
<reference evidence="3" key="1">
    <citation type="journal article" date="2014" name="Proc. Natl. Acad. Sci. U.S.A.">
        <title>Extensive sampling of basidiomycete genomes demonstrates inadequacy of the white-rot/brown-rot paradigm for wood decay fungi.</title>
        <authorList>
            <person name="Riley R."/>
            <person name="Salamov A.A."/>
            <person name="Brown D.W."/>
            <person name="Nagy L.G."/>
            <person name="Floudas D."/>
            <person name="Held B.W."/>
            <person name="Levasseur A."/>
            <person name="Lombard V."/>
            <person name="Morin E."/>
            <person name="Otillar R."/>
            <person name="Lindquist E.A."/>
            <person name="Sun H."/>
            <person name="LaButti K.M."/>
            <person name="Schmutz J."/>
            <person name="Jabbour D."/>
            <person name="Luo H."/>
            <person name="Baker S.E."/>
            <person name="Pisabarro A.G."/>
            <person name="Walton J.D."/>
            <person name="Blanchette R.A."/>
            <person name="Henrissat B."/>
            <person name="Martin F."/>
            <person name="Cullen D."/>
            <person name="Hibbett D.S."/>
            <person name="Grigoriev I.V."/>
        </authorList>
    </citation>
    <scope>NUCLEOTIDE SEQUENCE [LARGE SCALE GENOMIC DNA]</scope>
    <source>
        <strain evidence="3">CBS 339.88</strain>
    </source>
</reference>
<feature type="region of interest" description="Disordered" evidence="1">
    <location>
        <begin position="689"/>
        <end position="782"/>
    </location>
</feature>
<name>A0A067TAA3_GALM3</name>
<feature type="compositionally biased region" description="Basic and acidic residues" evidence="1">
    <location>
        <begin position="744"/>
        <end position="755"/>
    </location>
</feature>